<feature type="coiled-coil region" evidence="1">
    <location>
        <begin position="190"/>
        <end position="217"/>
    </location>
</feature>
<feature type="compositionally biased region" description="Basic and acidic residues" evidence="2">
    <location>
        <begin position="28"/>
        <end position="38"/>
    </location>
</feature>
<organism evidence="3 4">
    <name type="scientific">Fusarium denticulatum</name>
    <dbReference type="NCBI Taxonomy" id="48507"/>
    <lineage>
        <taxon>Eukaryota</taxon>
        <taxon>Fungi</taxon>
        <taxon>Dikarya</taxon>
        <taxon>Ascomycota</taxon>
        <taxon>Pezizomycotina</taxon>
        <taxon>Sordariomycetes</taxon>
        <taxon>Hypocreomycetidae</taxon>
        <taxon>Hypocreales</taxon>
        <taxon>Nectriaceae</taxon>
        <taxon>Fusarium</taxon>
        <taxon>Fusarium fujikuroi species complex</taxon>
    </lineage>
</organism>
<dbReference type="Proteomes" id="UP000562682">
    <property type="component" value="Unassembled WGS sequence"/>
</dbReference>
<keyword evidence="1" id="KW-0175">Coiled coil</keyword>
<feature type="compositionally biased region" description="Basic and acidic residues" evidence="2">
    <location>
        <begin position="10"/>
        <end position="19"/>
    </location>
</feature>
<dbReference type="AlphaFoldDB" id="A0A8H5XGU9"/>
<evidence type="ECO:0000313" key="3">
    <source>
        <dbReference type="EMBL" id="KAF5693340.1"/>
    </source>
</evidence>
<evidence type="ECO:0000313" key="4">
    <source>
        <dbReference type="Proteomes" id="UP000562682"/>
    </source>
</evidence>
<proteinExistence type="predicted"/>
<keyword evidence="4" id="KW-1185">Reference proteome</keyword>
<feature type="region of interest" description="Disordered" evidence="2">
    <location>
        <begin position="1"/>
        <end position="86"/>
    </location>
</feature>
<comment type="caution">
    <text evidence="3">The sequence shown here is derived from an EMBL/GenBank/DDBJ whole genome shotgun (WGS) entry which is preliminary data.</text>
</comment>
<reference evidence="3 4" key="1">
    <citation type="submission" date="2020-05" db="EMBL/GenBank/DDBJ databases">
        <title>Identification and distribution of gene clusters putatively required for synthesis of sphingolipid metabolism inhibitors in phylogenetically diverse species of the filamentous fungus Fusarium.</title>
        <authorList>
            <person name="Kim H.-S."/>
            <person name="Busman M."/>
            <person name="Brown D.W."/>
            <person name="Divon H."/>
            <person name="Uhlig S."/>
            <person name="Proctor R.H."/>
        </authorList>
    </citation>
    <scope>NUCLEOTIDE SEQUENCE [LARGE SCALE GENOMIC DNA]</scope>
    <source>
        <strain evidence="3 4">NRRL 25311</strain>
    </source>
</reference>
<protein>
    <submittedName>
        <fullName evidence="3">Uncharacterized protein</fullName>
    </submittedName>
</protein>
<dbReference type="EMBL" id="JAAOAK010000042">
    <property type="protein sequence ID" value="KAF5693340.1"/>
    <property type="molecule type" value="Genomic_DNA"/>
</dbReference>
<gene>
    <name evidence="3" type="ORF">FDENT_2079</name>
</gene>
<evidence type="ECO:0000256" key="1">
    <source>
        <dbReference type="SAM" id="Coils"/>
    </source>
</evidence>
<name>A0A8H5XGU9_9HYPO</name>
<accession>A0A8H5XGU9</accession>
<sequence>MPLKTNNVSKMRDSKERIKNTKNKRKDKASDKEDKSLDSSDTDENAKKRRADLLEEAKRNSIPYKKQKKDGQAITGMFRDETEDKKRLVKENNELQATVQKNIAAMKKASSENKELEDDNLKKSRIIQQFKDELQQQEDIISNKKAKNMETQAKLQDIRLKYDNNMIALGDATSKQEDTEAELKNTVSKLEKSRSSEQNLQLQVVNLQQRVRGWEAAAGQANYANPATTSMLIHRIATQMEDGFNRVVNAMAELEKKGQNGFGAIKKEMSKKDN</sequence>
<evidence type="ECO:0000256" key="2">
    <source>
        <dbReference type="SAM" id="MobiDB-lite"/>
    </source>
</evidence>